<keyword evidence="4" id="KW-1185">Reference proteome</keyword>
<gene>
    <name evidence="3" type="ORF">SAMN05444389_101651</name>
</gene>
<dbReference type="Proteomes" id="UP000184444">
    <property type="component" value="Unassembled WGS sequence"/>
</dbReference>
<evidence type="ECO:0000256" key="2">
    <source>
        <dbReference type="SAM" id="SignalP"/>
    </source>
</evidence>
<keyword evidence="3" id="KW-0378">Hydrolase</keyword>
<sequence>MSRSTAPLPALALALLTAAGLALPGPAPQAQTVVSEHGLGAVTTISGDATDIAEAETPAEAAGRAAAAAAQSLREAIGKLDQALTADDQVIALTEVIRAYEQGQAALRDSLRRAALRESQLRADFEAQRESLARIVGVMVAMQQSPETLMLLHPAGATSTAQSGMILSAVTPALQAEADRLGASLDEIATVRRIEQAAADSLARGLADVQEARRLLASAVTDRSSMPVRFGEDPKELTALLASADTLDAFADGIVTMEKDIGAPMADFEAAQGSLALPALGRVLRGHDEPDENGIRRPGLTIATQPGALVTTPWPATIRYRGPLLDYGNVMIVEPARGYLLVVAGLAQVFGETGDVLIAGEPMGLMGGQEGPAAEFGAAFVEAAAGGSGPENAQKLYVELRKGKETLDPAEWFVMNPVMSPGTDTDTPDGGEEAEQVRTTE</sequence>
<reference evidence="4" key="1">
    <citation type="submission" date="2016-11" db="EMBL/GenBank/DDBJ databases">
        <authorList>
            <person name="Varghese N."/>
            <person name="Submissions S."/>
        </authorList>
    </citation>
    <scope>NUCLEOTIDE SEQUENCE [LARGE SCALE GENOMIC DNA]</scope>
    <source>
        <strain evidence="4">DSM 6637</strain>
    </source>
</reference>
<dbReference type="RefSeq" id="WP_084731928.1">
    <property type="nucleotide sequence ID" value="NZ_FRCK01000001.1"/>
</dbReference>
<evidence type="ECO:0000313" key="3">
    <source>
        <dbReference type="EMBL" id="SHL84578.1"/>
    </source>
</evidence>
<dbReference type="AlphaFoldDB" id="A0A1M7DYZ9"/>
<dbReference type="Gene3D" id="2.70.70.10">
    <property type="entry name" value="Glucose Permease (Domain IIA)"/>
    <property type="match status" value="1"/>
</dbReference>
<dbReference type="InterPro" id="IPR011055">
    <property type="entry name" value="Dup_hybrid_motif"/>
</dbReference>
<evidence type="ECO:0000256" key="1">
    <source>
        <dbReference type="SAM" id="MobiDB-lite"/>
    </source>
</evidence>
<feature type="region of interest" description="Disordered" evidence="1">
    <location>
        <begin position="418"/>
        <end position="441"/>
    </location>
</feature>
<accession>A0A1M7DYZ9</accession>
<dbReference type="EMBL" id="FRCK01000001">
    <property type="protein sequence ID" value="SHL84578.1"/>
    <property type="molecule type" value="Genomic_DNA"/>
</dbReference>
<evidence type="ECO:0000313" key="4">
    <source>
        <dbReference type="Proteomes" id="UP000184444"/>
    </source>
</evidence>
<dbReference type="STRING" id="53463.SAMN05444389_101651"/>
<dbReference type="GO" id="GO:0016787">
    <property type="term" value="F:hydrolase activity"/>
    <property type="evidence" value="ECO:0007669"/>
    <property type="project" value="UniProtKB-KW"/>
</dbReference>
<name>A0A1M7DYZ9_9RHOB</name>
<feature type="chain" id="PRO_5009925258" evidence="2">
    <location>
        <begin position="23"/>
        <end position="441"/>
    </location>
</feature>
<organism evidence="3 4">
    <name type="scientific">Paracoccus solventivorans</name>
    <dbReference type="NCBI Taxonomy" id="53463"/>
    <lineage>
        <taxon>Bacteria</taxon>
        <taxon>Pseudomonadati</taxon>
        <taxon>Pseudomonadota</taxon>
        <taxon>Alphaproteobacteria</taxon>
        <taxon>Rhodobacterales</taxon>
        <taxon>Paracoccaceae</taxon>
        <taxon>Paracoccus</taxon>
    </lineage>
</organism>
<feature type="signal peptide" evidence="2">
    <location>
        <begin position="1"/>
        <end position="22"/>
    </location>
</feature>
<proteinExistence type="predicted"/>
<keyword evidence="2" id="KW-0732">Signal</keyword>
<protein>
    <submittedName>
        <fullName evidence="3">Septal ring factor EnvC, activator of murein hydrolases AmiA and AmiB</fullName>
    </submittedName>
</protein>
<dbReference type="SUPFAM" id="SSF51261">
    <property type="entry name" value="Duplicated hybrid motif"/>
    <property type="match status" value="1"/>
</dbReference>